<dbReference type="PANTHER" id="PTHR40980">
    <property type="entry name" value="PLUG DOMAIN-CONTAINING PROTEIN"/>
    <property type="match status" value="1"/>
</dbReference>
<evidence type="ECO:0000256" key="3">
    <source>
        <dbReference type="ARBA" id="ARBA00023237"/>
    </source>
</evidence>
<evidence type="ECO:0000256" key="1">
    <source>
        <dbReference type="ARBA" id="ARBA00004442"/>
    </source>
</evidence>
<keyword evidence="6" id="KW-1185">Reference proteome</keyword>
<dbReference type="GO" id="GO:0009279">
    <property type="term" value="C:cell outer membrane"/>
    <property type="evidence" value="ECO:0007669"/>
    <property type="project" value="UniProtKB-SubCell"/>
</dbReference>
<proteinExistence type="predicted"/>
<dbReference type="InterPro" id="IPR041700">
    <property type="entry name" value="OMP_b-brl_3"/>
</dbReference>
<organism evidence="5 6">
    <name type="scientific">Rikenella microfusus</name>
    <dbReference type="NCBI Taxonomy" id="28139"/>
    <lineage>
        <taxon>Bacteria</taxon>
        <taxon>Pseudomonadati</taxon>
        <taxon>Bacteroidota</taxon>
        <taxon>Bacteroidia</taxon>
        <taxon>Bacteroidales</taxon>
        <taxon>Rikenellaceae</taxon>
        <taxon>Rikenella</taxon>
    </lineage>
</organism>
<feature type="domain" description="Outer membrane protein beta-barrel" evidence="4">
    <location>
        <begin position="380"/>
        <end position="778"/>
    </location>
</feature>
<comment type="subcellular location">
    <subcellularLocation>
        <location evidence="1">Cell outer membrane</location>
    </subcellularLocation>
</comment>
<name>A0A379MSI4_9BACT</name>
<dbReference type="InterPro" id="IPR037066">
    <property type="entry name" value="Plug_dom_sf"/>
</dbReference>
<dbReference type="InterPro" id="IPR008969">
    <property type="entry name" value="CarboxyPept-like_regulatory"/>
</dbReference>
<dbReference type="EMBL" id="UGVL01000001">
    <property type="protein sequence ID" value="SUE34621.1"/>
    <property type="molecule type" value="Genomic_DNA"/>
</dbReference>
<keyword evidence="2" id="KW-0472">Membrane</keyword>
<dbReference type="PANTHER" id="PTHR40980:SF4">
    <property type="entry name" value="TONB-DEPENDENT RECEPTOR-LIKE BETA-BARREL DOMAIN-CONTAINING PROTEIN"/>
    <property type="match status" value="1"/>
</dbReference>
<protein>
    <recommendedName>
        <fullName evidence="4">Outer membrane protein beta-barrel domain-containing protein</fullName>
    </recommendedName>
</protein>
<evidence type="ECO:0000259" key="4">
    <source>
        <dbReference type="Pfam" id="PF14905"/>
    </source>
</evidence>
<evidence type="ECO:0000256" key="2">
    <source>
        <dbReference type="ARBA" id="ARBA00023136"/>
    </source>
</evidence>
<sequence length="802" mass="91109">MKFQVKVFILSIINIALFAMGCIFAQNPPIRVSGTVYDTDGNPLEYLAVSFSSADSLPPVGALTDRKGDFSCTLLPGNYRMVLIFLGKELHTASLSVSANTRLDTLRVALPVLAAEEVVVRGNKIIREADRFIMHVGDSPLTVGRDAQELLQLAPGVVVGQNSGISIYGRGGTRVIVNERLLRETGEDLMNYLHNIKAEDIQKIEVIPFAGSEYDASMGGGVIKLTLKKKRENGVDGSISMRYQQALASGKYWSTEPSFNIKYRQNKFHIYTILSYSRSDMTSEVSEDNLFKTGSGISQLSQGLRRDTSDYWRFVVGGTYDISDRQSLGLEVNYASNSRDNTHNNFTEQTDPQSGVTDVRSLYLGVAATDRVGVSGNYFWTLDDRGSLFKLLLDYNYRKVGDNTNYNSIFSGQQNYDTVYRSRYFTTNHLYSVSADFDLPLGERSKLSTGAKYNYNLMDNTTDYSYERGGWHEIDNLSSMNRYAENIGALYVNYTTRFKNNMSLGVGLRGEYTYAEPTTTQVGHIPSQNYFGLFPSVNIMLPLVKSMKHILILNYGRKIRRPNFSDLNPFRTPMNEYAYIEGNPDLRPSYLNNLSLTWVFNQKYTLAGGMTLINDAIAQITTVDSQDPDIIIYREENIQNNRNYFVNLSLPIDFFKWWEMNTSLTYINVNTEVTGIKRHKNMFLGNMNHIFTLRDKWYIDLTLFYRSPALSGNYVSNHTYRVDLAFKRSFMENRLTCSVGVNDLFESQRLTITVNDPTYYRQTSVMQNYRTLVMSVRYNFKAGKAVKSKVIQSGAEDEKNRL</sequence>
<dbReference type="OrthoDB" id="905812at2"/>
<dbReference type="PROSITE" id="PS51257">
    <property type="entry name" value="PROKAR_LIPOPROTEIN"/>
    <property type="match status" value="1"/>
</dbReference>
<dbReference type="Gene3D" id="2.60.40.1120">
    <property type="entry name" value="Carboxypeptidase-like, regulatory domain"/>
    <property type="match status" value="1"/>
</dbReference>
<dbReference type="InterPro" id="IPR036942">
    <property type="entry name" value="Beta-barrel_TonB_sf"/>
</dbReference>
<accession>A0A379MSI4</accession>
<evidence type="ECO:0000313" key="5">
    <source>
        <dbReference type="EMBL" id="SUE34621.1"/>
    </source>
</evidence>
<dbReference type="Pfam" id="PF14905">
    <property type="entry name" value="OMP_b-brl_3"/>
    <property type="match status" value="1"/>
</dbReference>
<dbReference type="Gene3D" id="2.170.130.10">
    <property type="entry name" value="TonB-dependent receptor, plug domain"/>
    <property type="match status" value="1"/>
</dbReference>
<dbReference type="Gene3D" id="2.40.170.20">
    <property type="entry name" value="TonB-dependent receptor, beta-barrel domain"/>
    <property type="match status" value="1"/>
</dbReference>
<dbReference type="RefSeq" id="WP_027291541.1">
    <property type="nucleotide sequence ID" value="NZ_UGVL01000001.1"/>
</dbReference>
<reference evidence="5 6" key="1">
    <citation type="submission" date="2018-06" db="EMBL/GenBank/DDBJ databases">
        <authorList>
            <consortium name="Pathogen Informatics"/>
            <person name="Doyle S."/>
        </authorList>
    </citation>
    <scope>NUCLEOTIDE SEQUENCE [LARGE SCALE GENOMIC DNA]</scope>
    <source>
        <strain evidence="5 6">NCTC11190</strain>
    </source>
</reference>
<dbReference type="Pfam" id="PF13620">
    <property type="entry name" value="CarboxypepD_reg"/>
    <property type="match status" value="1"/>
</dbReference>
<dbReference type="SUPFAM" id="SSF49464">
    <property type="entry name" value="Carboxypeptidase regulatory domain-like"/>
    <property type="match status" value="1"/>
</dbReference>
<dbReference type="SUPFAM" id="SSF56935">
    <property type="entry name" value="Porins"/>
    <property type="match status" value="1"/>
</dbReference>
<evidence type="ECO:0000313" key="6">
    <source>
        <dbReference type="Proteomes" id="UP000255233"/>
    </source>
</evidence>
<dbReference type="STRING" id="880526.GCA_000427365_01967"/>
<dbReference type="AlphaFoldDB" id="A0A379MSI4"/>
<gene>
    <name evidence="5" type="ORF">NCTC11190_01853</name>
</gene>
<keyword evidence="3" id="KW-0998">Cell outer membrane</keyword>
<dbReference type="Proteomes" id="UP000255233">
    <property type="component" value="Unassembled WGS sequence"/>
</dbReference>